<reference evidence="2" key="1">
    <citation type="journal article" date="2023" name="Mol. Phylogenet. Evol.">
        <title>Genome-scale phylogeny and comparative genomics of the fungal order Sordariales.</title>
        <authorList>
            <person name="Hensen N."/>
            <person name="Bonometti L."/>
            <person name="Westerberg I."/>
            <person name="Brannstrom I.O."/>
            <person name="Guillou S."/>
            <person name="Cros-Aarteil S."/>
            <person name="Calhoun S."/>
            <person name="Haridas S."/>
            <person name="Kuo A."/>
            <person name="Mondo S."/>
            <person name="Pangilinan J."/>
            <person name="Riley R."/>
            <person name="LaButti K."/>
            <person name="Andreopoulos B."/>
            <person name="Lipzen A."/>
            <person name="Chen C."/>
            <person name="Yan M."/>
            <person name="Daum C."/>
            <person name="Ng V."/>
            <person name="Clum A."/>
            <person name="Steindorff A."/>
            <person name="Ohm R.A."/>
            <person name="Martin F."/>
            <person name="Silar P."/>
            <person name="Natvig D.O."/>
            <person name="Lalanne C."/>
            <person name="Gautier V."/>
            <person name="Ament-Velasquez S.L."/>
            <person name="Kruys A."/>
            <person name="Hutchinson M.I."/>
            <person name="Powell A.J."/>
            <person name="Barry K."/>
            <person name="Miller A.N."/>
            <person name="Grigoriev I.V."/>
            <person name="Debuchy R."/>
            <person name="Gladieux P."/>
            <person name="Hiltunen Thoren M."/>
            <person name="Johannesson H."/>
        </authorList>
    </citation>
    <scope>NUCLEOTIDE SEQUENCE</scope>
    <source>
        <strain evidence="2">CBS 118394</strain>
    </source>
</reference>
<reference evidence="2" key="2">
    <citation type="submission" date="2023-06" db="EMBL/GenBank/DDBJ databases">
        <authorList>
            <consortium name="Lawrence Berkeley National Laboratory"/>
            <person name="Haridas S."/>
            <person name="Hensen N."/>
            <person name="Bonometti L."/>
            <person name="Westerberg I."/>
            <person name="Brannstrom I.O."/>
            <person name="Guillou S."/>
            <person name="Cros-Aarteil S."/>
            <person name="Calhoun S."/>
            <person name="Kuo A."/>
            <person name="Mondo S."/>
            <person name="Pangilinan J."/>
            <person name="Riley R."/>
            <person name="Labutti K."/>
            <person name="Andreopoulos B."/>
            <person name="Lipzen A."/>
            <person name="Chen C."/>
            <person name="Yanf M."/>
            <person name="Daum C."/>
            <person name="Ng V."/>
            <person name="Clum A."/>
            <person name="Steindorff A."/>
            <person name="Ohm R."/>
            <person name="Martin F."/>
            <person name="Silar P."/>
            <person name="Natvig D."/>
            <person name="Lalanne C."/>
            <person name="Gautier V."/>
            <person name="Ament-Velasquez S.L."/>
            <person name="Kruys A."/>
            <person name="Hutchinson M.I."/>
            <person name="Powell A.J."/>
            <person name="Barry K."/>
            <person name="Miller A.N."/>
            <person name="Grigoriev I.V."/>
            <person name="Debuchy R."/>
            <person name="Gladieux P."/>
            <person name="Thoren M.H."/>
            <person name="Johannesson H."/>
        </authorList>
    </citation>
    <scope>NUCLEOTIDE SEQUENCE</scope>
    <source>
        <strain evidence="2">CBS 118394</strain>
    </source>
</reference>
<dbReference type="CDD" id="cd01741">
    <property type="entry name" value="GATase1_1"/>
    <property type="match status" value="1"/>
</dbReference>
<keyword evidence="2" id="KW-0315">Glutamine amidotransferase</keyword>
<name>A0AAE0I416_9PEZI</name>
<evidence type="ECO:0000259" key="1">
    <source>
        <dbReference type="Pfam" id="PF00117"/>
    </source>
</evidence>
<dbReference type="InterPro" id="IPR029062">
    <property type="entry name" value="Class_I_gatase-like"/>
</dbReference>
<dbReference type="SUPFAM" id="SSF52317">
    <property type="entry name" value="Class I glutamine amidotransferase-like"/>
    <property type="match status" value="1"/>
</dbReference>
<accession>A0AAE0I416</accession>
<dbReference type="Proteomes" id="UP001283341">
    <property type="component" value="Unassembled WGS sequence"/>
</dbReference>
<dbReference type="EMBL" id="JAUEDM010000004">
    <property type="protein sequence ID" value="KAK3318172.1"/>
    <property type="molecule type" value="Genomic_DNA"/>
</dbReference>
<dbReference type="PANTHER" id="PTHR42695">
    <property type="entry name" value="GLUTAMINE AMIDOTRANSFERASE YLR126C-RELATED"/>
    <property type="match status" value="1"/>
</dbReference>
<keyword evidence="3" id="KW-1185">Reference proteome</keyword>
<comment type="caution">
    <text evidence="2">The sequence shown here is derived from an EMBL/GenBank/DDBJ whole genome shotgun (WGS) entry which is preliminary data.</text>
</comment>
<evidence type="ECO:0000313" key="3">
    <source>
        <dbReference type="Proteomes" id="UP001283341"/>
    </source>
</evidence>
<gene>
    <name evidence="2" type="ORF">B0H66DRAFT_227017</name>
</gene>
<dbReference type="InterPro" id="IPR017926">
    <property type="entry name" value="GATASE"/>
</dbReference>
<feature type="domain" description="Glutamine amidotransferase" evidence="1">
    <location>
        <begin position="79"/>
        <end position="215"/>
    </location>
</feature>
<dbReference type="Gene3D" id="3.40.50.880">
    <property type="match status" value="1"/>
</dbReference>
<dbReference type="GO" id="GO:0005829">
    <property type="term" value="C:cytosol"/>
    <property type="evidence" value="ECO:0007669"/>
    <property type="project" value="TreeGrafter"/>
</dbReference>
<proteinExistence type="predicted"/>
<dbReference type="GO" id="GO:0005634">
    <property type="term" value="C:nucleus"/>
    <property type="evidence" value="ECO:0007669"/>
    <property type="project" value="TreeGrafter"/>
</dbReference>
<dbReference type="PANTHER" id="PTHR42695:SF5">
    <property type="entry name" value="GLUTAMINE AMIDOTRANSFERASE YLR126C-RELATED"/>
    <property type="match status" value="1"/>
</dbReference>
<dbReference type="Pfam" id="PF00117">
    <property type="entry name" value="GATase"/>
    <property type="match status" value="1"/>
</dbReference>
<dbReference type="InterPro" id="IPR044992">
    <property type="entry name" value="ChyE-like"/>
</dbReference>
<dbReference type="PROSITE" id="PS51273">
    <property type="entry name" value="GATASE_TYPE_1"/>
    <property type="match status" value="1"/>
</dbReference>
<organism evidence="2 3">
    <name type="scientific">Apodospora peruviana</name>
    <dbReference type="NCBI Taxonomy" id="516989"/>
    <lineage>
        <taxon>Eukaryota</taxon>
        <taxon>Fungi</taxon>
        <taxon>Dikarya</taxon>
        <taxon>Ascomycota</taxon>
        <taxon>Pezizomycotina</taxon>
        <taxon>Sordariomycetes</taxon>
        <taxon>Sordariomycetidae</taxon>
        <taxon>Sordariales</taxon>
        <taxon>Lasiosphaeriaceae</taxon>
        <taxon>Apodospora</taxon>
    </lineage>
</organism>
<sequence length="262" mass="28712">MGSSNTAPTPTGSSNKPIRLAILETDVPLPSVDAKYHGYHGVFKSMFERALSPTPLDSVLSLTQHNVLNGDTTSYPPLDSIDAILITGSRHNAFGDDDWITTLVEYTRKCLSCSPPVRVVGVCFGHQIVGRALGALVDRSDKGWEVSVTEMRTSQKGVEIFGKETLKLQQMHRDQVFSLPAGAELLAETDICANQGFLIPGKVITVQGHPEFTSYIMNELLESRKAQGLFTPEIFESGMERNVDDQDGLVVARGFVKFLQEQ</sequence>
<protein>
    <submittedName>
        <fullName evidence="2">Class I glutamine amidotransferase-like protein</fullName>
    </submittedName>
</protein>
<dbReference type="AlphaFoldDB" id="A0AAE0I416"/>
<evidence type="ECO:0000313" key="2">
    <source>
        <dbReference type="EMBL" id="KAK3318172.1"/>
    </source>
</evidence>